<evidence type="ECO:0000313" key="3">
    <source>
        <dbReference type="Proteomes" id="UP000634139"/>
    </source>
</evidence>
<organism evidence="2 3">
    <name type="scientific">Novosphingobium arvoryzae</name>
    <dbReference type="NCBI Taxonomy" id="1256514"/>
    <lineage>
        <taxon>Bacteria</taxon>
        <taxon>Pseudomonadati</taxon>
        <taxon>Pseudomonadota</taxon>
        <taxon>Alphaproteobacteria</taxon>
        <taxon>Sphingomonadales</taxon>
        <taxon>Sphingomonadaceae</taxon>
        <taxon>Novosphingobium</taxon>
    </lineage>
</organism>
<accession>A0A918RP96</accession>
<comment type="caution">
    <text evidence="2">The sequence shown here is derived from an EMBL/GenBank/DDBJ whole genome shotgun (WGS) entry which is preliminary data.</text>
</comment>
<feature type="chain" id="PRO_5038077183" description="TonB C-terminal domain-containing protein" evidence="1">
    <location>
        <begin position="29"/>
        <end position="308"/>
    </location>
</feature>
<protein>
    <recommendedName>
        <fullName evidence="4">TonB C-terminal domain-containing protein</fullName>
    </recommendedName>
</protein>
<reference evidence="2" key="2">
    <citation type="submission" date="2020-09" db="EMBL/GenBank/DDBJ databases">
        <authorList>
            <person name="Sun Q."/>
            <person name="Kim S."/>
        </authorList>
    </citation>
    <scope>NUCLEOTIDE SEQUENCE</scope>
    <source>
        <strain evidence="2">KCTC 32422</strain>
    </source>
</reference>
<evidence type="ECO:0000256" key="1">
    <source>
        <dbReference type="SAM" id="SignalP"/>
    </source>
</evidence>
<keyword evidence="3" id="KW-1185">Reference proteome</keyword>
<dbReference type="AlphaFoldDB" id="A0A918RP96"/>
<dbReference type="EMBL" id="BMZD01000011">
    <property type="protein sequence ID" value="GHA07020.1"/>
    <property type="molecule type" value="Genomic_DNA"/>
</dbReference>
<reference evidence="2" key="1">
    <citation type="journal article" date="2014" name="Int. J. Syst. Evol. Microbiol.">
        <title>Complete genome sequence of Corynebacterium casei LMG S-19264T (=DSM 44701T), isolated from a smear-ripened cheese.</title>
        <authorList>
            <consortium name="US DOE Joint Genome Institute (JGI-PGF)"/>
            <person name="Walter F."/>
            <person name="Albersmeier A."/>
            <person name="Kalinowski J."/>
            <person name="Ruckert C."/>
        </authorList>
    </citation>
    <scope>NUCLEOTIDE SEQUENCE</scope>
    <source>
        <strain evidence="2">KCTC 32422</strain>
    </source>
</reference>
<sequence>MRGKMNAGVVRAGLVLALATQCAGVARANENCGYGFTVTAAQPGAEPQAAPLSLMLVNGDDVRIEFDSLDDGLIALTGGRSSIMLGNKAIETEVRLAADIGPEAKGDRSPAYMPDGIVLRTGGAWFVGGQATFNSAGQGEIHASRAFLDGFLQSGTFEIWHRGNRRLAVGLVPSDGADLATFRQQCASLFAPVELTTGIARPPVFQPVGRRARPELVTPSPFDGTYPGNPLSSENVQPGSAEFRITISRGGRVRQCNVGKVTGNVALRPEACERLRKGARFFPATNAAGDPVESDLTFMARWLGAPRS</sequence>
<evidence type="ECO:0000313" key="2">
    <source>
        <dbReference type="EMBL" id="GHA07020.1"/>
    </source>
</evidence>
<proteinExistence type="predicted"/>
<keyword evidence="1" id="KW-0732">Signal</keyword>
<gene>
    <name evidence="2" type="ORF">GCM10011617_29690</name>
</gene>
<evidence type="ECO:0008006" key="4">
    <source>
        <dbReference type="Google" id="ProtNLM"/>
    </source>
</evidence>
<feature type="signal peptide" evidence="1">
    <location>
        <begin position="1"/>
        <end position="28"/>
    </location>
</feature>
<dbReference type="Proteomes" id="UP000634139">
    <property type="component" value="Unassembled WGS sequence"/>
</dbReference>
<name>A0A918RP96_9SPHN</name>